<dbReference type="Proteomes" id="UP000502508">
    <property type="component" value="Chromosome"/>
</dbReference>
<name>A0A6F8XUT7_9ACTN</name>
<dbReference type="AlphaFoldDB" id="A0A6F8XUT7"/>
<dbReference type="InterPro" id="IPR024983">
    <property type="entry name" value="CHAT_dom"/>
</dbReference>
<organism evidence="2 3">
    <name type="scientific">Phytohabitans flavus</name>
    <dbReference type="NCBI Taxonomy" id="1076124"/>
    <lineage>
        <taxon>Bacteria</taxon>
        <taxon>Bacillati</taxon>
        <taxon>Actinomycetota</taxon>
        <taxon>Actinomycetes</taxon>
        <taxon>Micromonosporales</taxon>
        <taxon>Micromonosporaceae</taxon>
    </lineage>
</organism>
<dbReference type="Gene3D" id="1.25.40.10">
    <property type="entry name" value="Tetratricopeptide repeat domain"/>
    <property type="match status" value="1"/>
</dbReference>
<reference evidence="2 3" key="1">
    <citation type="submission" date="2020-03" db="EMBL/GenBank/DDBJ databases">
        <title>Whole genome shotgun sequence of Phytohabitans flavus NBRC 107702.</title>
        <authorList>
            <person name="Komaki H."/>
            <person name="Tamura T."/>
        </authorList>
    </citation>
    <scope>NUCLEOTIDE SEQUENCE [LARGE SCALE GENOMIC DNA]</scope>
    <source>
        <strain evidence="2 3">NBRC 107702</strain>
    </source>
</reference>
<dbReference type="SUPFAM" id="SSF48452">
    <property type="entry name" value="TPR-like"/>
    <property type="match status" value="2"/>
</dbReference>
<accession>A0A6F8XUT7</accession>
<gene>
    <name evidence="2" type="ORF">Pflav_039690</name>
</gene>
<dbReference type="EMBL" id="AP022870">
    <property type="protein sequence ID" value="BCB77559.1"/>
    <property type="molecule type" value="Genomic_DNA"/>
</dbReference>
<sequence length="655" mass="67237">MTATREWGAALTGAGRLEEAVAVLEACLPRARALGGQPTTEAYLGQTLARALDAAGDAAGAGRVLDRAAEIFRAEDDLGGLGRTLAIRGDVALALDDLDAAWRYLAAAAELAEEAGDHPAHAAALDALGTVHMRAGDAALAVACHERAAGAYRELGAAEDEQAARLNLVESHLQLGDARAAQEAFQAVLAPDAPVVVSLASRMYFLTALLSAERGDWGGARPALRQCLDAVSRDTASVSSPGERWRRMRAGDRAYELAGAAAVRAGDATFAAEVAEGRRAAFLRAVFGEAAPAATLPALEDVTAALPPNTVAAYVDLSPTLTVLCAAPGGWSAIVERPGVGADDIPAAAGALPAGRLDAVGRLLGRELWAPLLERVPAGTTGVVLLPSARLAGLPLDAARLPDGGQVGDRIRVGYAPSLALLRRNVDEPPPPRSLGQAVDPTGEFPFSRRAAAAVAEPAIAFTGADATADAVLKLLRTCDVVHFAGPGRFDPDDPPGSYLQCAAGDGGDGRLSIARLLTEGGPVSASLVVLSGCASGAASAGRWRGDAVGLPGTLLVAGAGQAIATHWAVGELEAALLVGEFFRRWQQGAVSAATALAEAQRCFRSEISNADVVSLLRQWDATDATLVRWRARPPDAPAFAGTVDWAAFHLVGLP</sequence>
<protein>
    <recommendedName>
        <fullName evidence="1">CHAT domain-containing protein</fullName>
    </recommendedName>
</protein>
<dbReference type="KEGG" id="pfla:Pflav_039690"/>
<dbReference type="PANTHER" id="PTHR10098">
    <property type="entry name" value="RAPSYN-RELATED"/>
    <property type="match status" value="1"/>
</dbReference>
<evidence type="ECO:0000259" key="1">
    <source>
        <dbReference type="Pfam" id="PF12770"/>
    </source>
</evidence>
<dbReference type="InterPro" id="IPR011990">
    <property type="entry name" value="TPR-like_helical_dom_sf"/>
</dbReference>
<evidence type="ECO:0000313" key="3">
    <source>
        <dbReference type="Proteomes" id="UP000502508"/>
    </source>
</evidence>
<evidence type="ECO:0000313" key="2">
    <source>
        <dbReference type="EMBL" id="BCB77559.1"/>
    </source>
</evidence>
<feature type="domain" description="CHAT" evidence="1">
    <location>
        <begin position="359"/>
        <end position="653"/>
    </location>
</feature>
<dbReference type="PANTHER" id="PTHR10098:SF106">
    <property type="entry name" value="TETRATRICOPEPTIDE REPEAT PROTEIN 28-LIKE PROTEIN"/>
    <property type="match status" value="1"/>
</dbReference>
<reference evidence="2 3" key="2">
    <citation type="submission" date="2020-03" db="EMBL/GenBank/DDBJ databases">
        <authorList>
            <person name="Ichikawa N."/>
            <person name="Kimura A."/>
            <person name="Kitahashi Y."/>
            <person name="Uohara A."/>
        </authorList>
    </citation>
    <scope>NUCLEOTIDE SEQUENCE [LARGE SCALE GENOMIC DNA]</scope>
    <source>
        <strain evidence="2 3">NBRC 107702</strain>
    </source>
</reference>
<proteinExistence type="predicted"/>
<dbReference type="RefSeq" id="WP_173037297.1">
    <property type="nucleotide sequence ID" value="NZ_AP022870.1"/>
</dbReference>
<keyword evidence="3" id="KW-1185">Reference proteome</keyword>
<dbReference type="Pfam" id="PF12770">
    <property type="entry name" value="CHAT"/>
    <property type="match status" value="1"/>
</dbReference>